<feature type="transmembrane region" description="Helical" evidence="1">
    <location>
        <begin position="27"/>
        <end position="54"/>
    </location>
</feature>
<dbReference type="AlphaFoldDB" id="A0A8R1DZW2"/>
<reference evidence="3" key="1">
    <citation type="submission" date="2010-08" db="EMBL/GenBank/DDBJ databases">
        <authorList>
            <consortium name="Caenorhabditis japonica Sequencing Consortium"/>
            <person name="Wilson R.K."/>
        </authorList>
    </citation>
    <scope>NUCLEOTIDE SEQUENCE [LARGE SCALE GENOMIC DNA]</scope>
    <source>
        <strain evidence="3">DF5081</strain>
    </source>
</reference>
<dbReference type="EnsemblMetazoa" id="CJA14959.1">
    <property type="protein sequence ID" value="CJA14959.1"/>
    <property type="gene ID" value="WBGene00134163"/>
</dbReference>
<keyword evidence="1" id="KW-0472">Membrane</keyword>
<evidence type="ECO:0000256" key="1">
    <source>
        <dbReference type="SAM" id="Phobius"/>
    </source>
</evidence>
<keyword evidence="1" id="KW-0812">Transmembrane</keyword>
<reference evidence="2" key="2">
    <citation type="submission" date="2022-06" db="UniProtKB">
        <authorList>
            <consortium name="EnsemblMetazoa"/>
        </authorList>
    </citation>
    <scope>IDENTIFICATION</scope>
    <source>
        <strain evidence="2">DF5081</strain>
    </source>
</reference>
<evidence type="ECO:0000313" key="3">
    <source>
        <dbReference type="Proteomes" id="UP000005237"/>
    </source>
</evidence>
<proteinExistence type="predicted"/>
<protein>
    <submittedName>
        <fullName evidence="2">Uncharacterized protein</fullName>
    </submittedName>
</protein>
<name>A0A8R1DZW2_CAEJA</name>
<keyword evidence="1" id="KW-1133">Transmembrane helix</keyword>
<sequence length="115" mass="12274">MIRDKVLFPKTGRRPVSCSENVNALGINMGICVLLTTLVALAAIIGCIVLLVCVKCATRRDKRRIAKARAAREAAKLNTTGGGIITETTTLPTNSSVALTDTTEKTTFVKNDNIV</sequence>
<dbReference type="Proteomes" id="UP000005237">
    <property type="component" value="Unassembled WGS sequence"/>
</dbReference>
<accession>A0A8R1DZW2</accession>
<evidence type="ECO:0000313" key="2">
    <source>
        <dbReference type="EnsemblMetazoa" id="CJA14959.1"/>
    </source>
</evidence>
<keyword evidence="3" id="KW-1185">Reference proteome</keyword>
<organism evidence="2 3">
    <name type="scientific">Caenorhabditis japonica</name>
    <dbReference type="NCBI Taxonomy" id="281687"/>
    <lineage>
        <taxon>Eukaryota</taxon>
        <taxon>Metazoa</taxon>
        <taxon>Ecdysozoa</taxon>
        <taxon>Nematoda</taxon>
        <taxon>Chromadorea</taxon>
        <taxon>Rhabditida</taxon>
        <taxon>Rhabditina</taxon>
        <taxon>Rhabditomorpha</taxon>
        <taxon>Rhabditoidea</taxon>
        <taxon>Rhabditidae</taxon>
        <taxon>Peloderinae</taxon>
        <taxon>Caenorhabditis</taxon>
    </lineage>
</organism>